<feature type="non-terminal residue" evidence="1">
    <location>
        <position position="257"/>
    </location>
</feature>
<dbReference type="SUPFAM" id="SSF63829">
    <property type="entry name" value="Calcium-dependent phosphotriesterase"/>
    <property type="match status" value="1"/>
</dbReference>
<dbReference type="InterPro" id="IPR051344">
    <property type="entry name" value="Vgb"/>
</dbReference>
<reference evidence="1" key="1">
    <citation type="submission" date="2018-05" db="EMBL/GenBank/DDBJ databases">
        <authorList>
            <person name="Lanie J.A."/>
            <person name="Ng W.-L."/>
            <person name="Kazmierczak K.M."/>
            <person name="Andrzejewski T.M."/>
            <person name="Davidsen T.M."/>
            <person name="Wayne K.J."/>
            <person name="Tettelin H."/>
            <person name="Glass J.I."/>
            <person name="Rusch D."/>
            <person name="Podicherti R."/>
            <person name="Tsui H.-C.T."/>
            <person name="Winkler M.E."/>
        </authorList>
    </citation>
    <scope>NUCLEOTIDE SEQUENCE</scope>
</reference>
<feature type="non-terminal residue" evidence="1">
    <location>
        <position position="1"/>
    </location>
</feature>
<dbReference type="EMBL" id="UINC01145299">
    <property type="protein sequence ID" value="SVD35343.1"/>
    <property type="molecule type" value="Genomic_DNA"/>
</dbReference>
<sequence length="257" mass="27361">VTQVVRRRFLVQLLSLLAVMGAAGASTPIIWEQTTQRAFQNGNPTNVSIASPGHLHLAPAVETLYESSEPLLWCLATDSRGNIFAGSGNDGKLFKVDASGQGTVFFDAEELEIHSLALDASDNVYAATFPNGKIYRIAPNGQPSPFFDPEALNTAGDQSEADQYIWSLTVDTAGNLYAGTGGNGRIYKIDANGRANLLAQTEEAHIVSLAMDAAGNLIAGTDPNGRIYRISPSGDLSVLYDSPYREIRAILTTPSGT</sequence>
<proteinExistence type="predicted"/>
<evidence type="ECO:0008006" key="2">
    <source>
        <dbReference type="Google" id="ProtNLM"/>
    </source>
</evidence>
<dbReference type="InterPro" id="IPR011042">
    <property type="entry name" value="6-blade_b-propeller_TolB-like"/>
</dbReference>
<dbReference type="PANTHER" id="PTHR40274:SF3">
    <property type="entry name" value="VIRGINIAMYCIN B LYASE"/>
    <property type="match status" value="1"/>
</dbReference>
<organism evidence="1">
    <name type="scientific">marine metagenome</name>
    <dbReference type="NCBI Taxonomy" id="408172"/>
    <lineage>
        <taxon>unclassified sequences</taxon>
        <taxon>metagenomes</taxon>
        <taxon>ecological metagenomes</taxon>
    </lineage>
</organism>
<dbReference type="AlphaFoldDB" id="A0A382UM60"/>
<accession>A0A382UM60</accession>
<name>A0A382UM60_9ZZZZ</name>
<evidence type="ECO:0000313" key="1">
    <source>
        <dbReference type="EMBL" id="SVD35343.1"/>
    </source>
</evidence>
<dbReference type="Gene3D" id="2.120.10.30">
    <property type="entry name" value="TolB, C-terminal domain"/>
    <property type="match status" value="1"/>
</dbReference>
<dbReference type="PANTHER" id="PTHR40274">
    <property type="entry name" value="VIRGINIAMYCIN B LYASE"/>
    <property type="match status" value="1"/>
</dbReference>
<gene>
    <name evidence="1" type="ORF">METZ01_LOCUS388197</name>
</gene>
<protein>
    <recommendedName>
        <fullName evidence="2">SMP-30/Gluconolactonase/LRE-like region domain-containing protein</fullName>
    </recommendedName>
</protein>